<dbReference type="PROSITE" id="PS51725">
    <property type="entry name" value="ABM"/>
    <property type="match status" value="1"/>
</dbReference>
<reference evidence="3" key="1">
    <citation type="submission" date="2017-09" db="EMBL/GenBank/DDBJ databases">
        <title>FDA dAtabase for Regulatory Grade micrObial Sequences (FDA-ARGOS): Supporting development and validation of Infectious Disease Dx tests.</title>
        <authorList>
            <person name="Minogue T."/>
            <person name="Wolcott M."/>
            <person name="Wasieloski L."/>
            <person name="Aguilar W."/>
            <person name="Moore D."/>
            <person name="Tallon L."/>
            <person name="Sadzewicz L."/>
            <person name="Ott S."/>
            <person name="Zhao X."/>
            <person name="Nagaraj S."/>
            <person name="Vavikolanu K."/>
            <person name="Aluvathingal J."/>
            <person name="Nadendla S."/>
            <person name="Sichtig H."/>
        </authorList>
    </citation>
    <scope>NUCLEOTIDE SEQUENCE [LARGE SCALE GENOMIC DNA]</scope>
    <source>
        <strain evidence="3">FDAARGOS_394</strain>
    </source>
</reference>
<dbReference type="EMBL" id="PDEA01000001">
    <property type="protein sequence ID" value="PEH91008.1"/>
    <property type="molecule type" value="Genomic_DNA"/>
</dbReference>
<evidence type="ECO:0000313" key="2">
    <source>
        <dbReference type="EMBL" id="PEH91008.1"/>
    </source>
</evidence>
<dbReference type="SUPFAM" id="SSF54909">
    <property type="entry name" value="Dimeric alpha+beta barrel"/>
    <property type="match status" value="1"/>
</dbReference>
<dbReference type="GO" id="GO:0004497">
    <property type="term" value="F:monooxygenase activity"/>
    <property type="evidence" value="ECO:0007669"/>
    <property type="project" value="UniProtKB-KW"/>
</dbReference>
<dbReference type="PANTHER" id="PTHR33336:SF3">
    <property type="entry name" value="ABM DOMAIN-CONTAINING PROTEIN"/>
    <property type="match status" value="1"/>
</dbReference>
<dbReference type="InterPro" id="IPR050744">
    <property type="entry name" value="AI-2_Isomerase_LsrG"/>
</dbReference>
<accession>A0A2A7V0H2</accession>
<evidence type="ECO:0000313" key="3">
    <source>
        <dbReference type="Proteomes" id="UP000220246"/>
    </source>
</evidence>
<comment type="caution">
    <text evidence="2">The sequence shown here is derived from an EMBL/GenBank/DDBJ whole genome shotgun (WGS) entry which is preliminary data.</text>
</comment>
<evidence type="ECO:0000259" key="1">
    <source>
        <dbReference type="PROSITE" id="PS51725"/>
    </source>
</evidence>
<organism evidence="2 3">
    <name type="scientific">Comamonas terrigena</name>
    <dbReference type="NCBI Taxonomy" id="32013"/>
    <lineage>
        <taxon>Bacteria</taxon>
        <taxon>Pseudomonadati</taxon>
        <taxon>Pseudomonadota</taxon>
        <taxon>Betaproteobacteria</taxon>
        <taxon>Burkholderiales</taxon>
        <taxon>Comamonadaceae</taxon>
        <taxon>Comamonas</taxon>
    </lineage>
</organism>
<dbReference type="PANTHER" id="PTHR33336">
    <property type="entry name" value="QUINOL MONOOXYGENASE YGIN-RELATED"/>
    <property type="match status" value="1"/>
</dbReference>
<dbReference type="OrthoDB" id="9812192at2"/>
<dbReference type="AlphaFoldDB" id="A0A2A7V0H2"/>
<dbReference type="Gene3D" id="3.30.70.100">
    <property type="match status" value="1"/>
</dbReference>
<keyword evidence="2" id="KW-0560">Oxidoreductase</keyword>
<proteinExistence type="predicted"/>
<dbReference type="InterPro" id="IPR011008">
    <property type="entry name" value="Dimeric_a/b-barrel"/>
</dbReference>
<sequence length="113" mass="13036">MLKVIAQDFIRPEHIATVLPLYRELVEKTRQEPLCLSYELFVDQKDPGHFTFIETWPDRAALDTHCATEHFQRLVPQIDRHQSQPGQFLLMDVLPGTEWCPADHTPAQAEAEA</sequence>
<keyword evidence="2" id="KW-0503">Monooxygenase</keyword>
<dbReference type="Proteomes" id="UP000220246">
    <property type="component" value="Unassembled WGS sequence"/>
</dbReference>
<dbReference type="STRING" id="1219032.GCA_001515545_01671"/>
<keyword evidence="3" id="KW-1185">Reference proteome</keyword>
<gene>
    <name evidence="2" type="ORF">CRM82_10175</name>
</gene>
<feature type="domain" description="ABM" evidence="1">
    <location>
        <begin position="2"/>
        <end position="91"/>
    </location>
</feature>
<name>A0A2A7V0H2_COMTR</name>
<dbReference type="GeneID" id="80800972"/>
<dbReference type="Pfam" id="PF03992">
    <property type="entry name" value="ABM"/>
    <property type="match status" value="1"/>
</dbReference>
<dbReference type="GO" id="GO:0005829">
    <property type="term" value="C:cytosol"/>
    <property type="evidence" value="ECO:0007669"/>
    <property type="project" value="TreeGrafter"/>
</dbReference>
<protein>
    <submittedName>
        <fullName evidence="2">Antibiotic biosynthesis monooxygenase</fullName>
    </submittedName>
</protein>
<dbReference type="InterPro" id="IPR007138">
    <property type="entry name" value="ABM_dom"/>
</dbReference>
<dbReference type="RefSeq" id="WP_066536200.1">
    <property type="nucleotide sequence ID" value="NZ_PDEA01000001.1"/>
</dbReference>